<evidence type="ECO:0000313" key="11">
    <source>
        <dbReference type="Proteomes" id="UP001497512"/>
    </source>
</evidence>
<evidence type="ECO:0000256" key="2">
    <source>
        <dbReference type="ARBA" id="ARBA00022692"/>
    </source>
</evidence>
<feature type="transmembrane region" description="Helical" evidence="6">
    <location>
        <begin position="306"/>
        <end position="332"/>
    </location>
</feature>
<feature type="transmembrane region" description="Helical" evidence="6">
    <location>
        <begin position="241"/>
        <end position="261"/>
    </location>
</feature>
<evidence type="ECO:0000256" key="6">
    <source>
        <dbReference type="SAM" id="Phobius"/>
    </source>
</evidence>
<evidence type="ECO:0000256" key="3">
    <source>
        <dbReference type="ARBA" id="ARBA00022729"/>
    </source>
</evidence>
<evidence type="ECO:0000256" key="1">
    <source>
        <dbReference type="ARBA" id="ARBA00004141"/>
    </source>
</evidence>
<organism evidence="10 11">
    <name type="scientific">Sphagnum troendelagicum</name>
    <dbReference type="NCBI Taxonomy" id="128251"/>
    <lineage>
        <taxon>Eukaryota</taxon>
        <taxon>Viridiplantae</taxon>
        <taxon>Streptophyta</taxon>
        <taxon>Embryophyta</taxon>
        <taxon>Bryophyta</taxon>
        <taxon>Sphagnophytina</taxon>
        <taxon>Sphagnopsida</taxon>
        <taxon>Sphagnales</taxon>
        <taxon>Sphagnaceae</taxon>
        <taxon>Sphagnum</taxon>
    </lineage>
</organism>
<evidence type="ECO:0000259" key="9">
    <source>
        <dbReference type="Pfam" id="PF21904"/>
    </source>
</evidence>
<dbReference type="InterPro" id="IPR009637">
    <property type="entry name" value="GPR107/GPR108-like"/>
</dbReference>
<evidence type="ECO:0000256" key="5">
    <source>
        <dbReference type="ARBA" id="ARBA00023136"/>
    </source>
</evidence>
<reference evidence="10" key="1">
    <citation type="submission" date="2024-02" db="EMBL/GenBank/DDBJ databases">
        <authorList>
            <consortium name="ELIXIR-Norway"/>
            <consortium name="Elixir Norway"/>
        </authorList>
    </citation>
    <scope>NUCLEOTIDE SEQUENCE</scope>
</reference>
<dbReference type="Pfam" id="PF06814">
    <property type="entry name" value="GOST_TM"/>
    <property type="match status" value="1"/>
</dbReference>
<name>A0ABP0TKS7_9BRYO</name>
<accession>A0ABP0TKS7</accession>
<evidence type="ECO:0000256" key="4">
    <source>
        <dbReference type="ARBA" id="ARBA00022989"/>
    </source>
</evidence>
<dbReference type="Proteomes" id="UP001497512">
    <property type="component" value="Chromosome 12"/>
</dbReference>
<keyword evidence="4 6" id="KW-1133">Transmembrane helix</keyword>
<proteinExistence type="predicted"/>
<feature type="domain" description="CAND6/7 N-terminal" evidence="9">
    <location>
        <begin position="30"/>
        <end position="126"/>
    </location>
</feature>
<dbReference type="PANTHER" id="PTHR21229">
    <property type="entry name" value="LUNG SEVEN TRANSMEMBRANE RECEPTOR"/>
    <property type="match status" value="1"/>
</dbReference>
<feature type="chain" id="PRO_5046295567" description="Protein GPR107" evidence="7">
    <location>
        <begin position="28"/>
        <end position="488"/>
    </location>
</feature>
<keyword evidence="3 7" id="KW-0732">Signal</keyword>
<feature type="transmembrane region" description="Helical" evidence="6">
    <location>
        <begin position="419"/>
        <end position="444"/>
    </location>
</feature>
<keyword evidence="11" id="KW-1185">Reference proteome</keyword>
<sequence length="488" mass="55085">MASELPGLLVLAMVVVIALSSLRCCDAEIKQLSIADDSRRFILFETFGFESGGVVNIRLSHIQLPEGGDGERAGFFLSRTDDLGPAYANLPQEQKDCLLEEAPQIMMKLFTLATAVSNSSSQGNSSGALFVFQSKHRLLLQTKEKGTGTRQKLEEMCLDKKVLVCSGDSRSCNMSNSSSQGNSSGALFVFQFKVLVAEEYGLYFENCLQQPVSFDVTTSMYNLEKGIKDYLPVGQTQLPTLFFAFFLAHLVLLGIWSYVCWKQKLSVHRIHILMAVLVVLNALNLICEAEDKQYVKRIGTPHGWNVAYYVFNFLRGGLLFIVIVLIGAGWSFLKPHLQDKEKKVLMVVIPLQVLANGAFMIYDEAGPSTKDFFAWKQVFLLVDIICCCAVLFPIVWSIRHLRDASHTDGKAAQNLITLFRHYFIVVLSYIYFTRVVVFGLLTVTVYRYRWTSNFAEEMAALAFFMYTGYKFRPVERNPYLVLEDDEEE</sequence>
<evidence type="ECO:0000313" key="10">
    <source>
        <dbReference type="EMBL" id="CAK9198511.1"/>
    </source>
</evidence>
<protein>
    <recommendedName>
        <fullName evidence="12">Protein GPR107</fullName>
    </recommendedName>
</protein>
<evidence type="ECO:0000259" key="8">
    <source>
        <dbReference type="Pfam" id="PF06814"/>
    </source>
</evidence>
<dbReference type="EMBL" id="OZ019904">
    <property type="protein sequence ID" value="CAK9198511.1"/>
    <property type="molecule type" value="Genomic_DNA"/>
</dbReference>
<feature type="transmembrane region" description="Helical" evidence="6">
    <location>
        <begin position="268"/>
        <end position="286"/>
    </location>
</feature>
<dbReference type="Pfam" id="PF21904">
    <property type="entry name" value="CAND6-7_N"/>
    <property type="match status" value="1"/>
</dbReference>
<feature type="signal peptide" evidence="7">
    <location>
        <begin position="1"/>
        <end position="27"/>
    </location>
</feature>
<keyword evidence="2 6" id="KW-0812">Transmembrane</keyword>
<comment type="subcellular location">
    <subcellularLocation>
        <location evidence="1">Membrane</location>
        <topology evidence="1">Multi-pass membrane protein</topology>
    </subcellularLocation>
</comment>
<dbReference type="InterPro" id="IPR054103">
    <property type="entry name" value="CAND6-7_N"/>
</dbReference>
<gene>
    <name evidence="10" type="ORF">CSSPTR1EN2_LOCUS4473</name>
</gene>
<feature type="domain" description="GOST seven transmembrane" evidence="8">
    <location>
        <begin position="240"/>
        <end position="477"/>
    </location>
</feature>
<dbReference type="PANTHER" id="PTHR21229:SF2">
    <property type="entry name" value="RE59932P"/>
    <property type="match status" value="1"/>
</dbReference>
<evidence type="ECO:0008006" key="12">
    <source>
        <dbReference type="Google" id="ProtNLM"/>
    </source>
</evidence>
<feature type="non-terminal residue" evidence="10">
    <location>
        <position position="488"/>
    </location>
</feature>
<dbReference type="InterPro" id="IPR053937">
    <property type="entry name" value="GOST_TM"/>
</dbReference>
<feature type="transmembrane region" description="Helical" evidence="6">
    <location>
        <begin position="374"/>
        <end position="398"/>
    </location>
</feature>
<evidence type="ECO:0000256" key="7">
    <source>
        <dbReference type="SAM" id="SignalP"/>
    </source>
</evidence>
<keyword evidence="5 6" id="KW-0472">Membrane</keyword>